<evidence type="ECO:0000313" key="4">
    <source>
        <dbReference type="Proteomes" id="UP000261032"/>
    </source>
</evidence>
<dbReference type="GO" id="GO:0003755">
    <property type="term" value="F:peptidyl-prolyl cis-trans isomerase activity"/>
    <property type="evidence" value="ECO:0007669"/>
    <property type="project" value="InterPro"/>
</dbReference>
<keyword evidence="3" id="KW-0413">Isomerase</keyword>
<dbReference type="AlphaFoldDB" id="A0A3E3AKD2"/>
<gene>
    <name evidence="3" type="ORF">DXB93_02245</name>
</gene>
<dbReference type="Proteomes" id="UP000261032">
    <property type="component" value="Unassembled WGS sequence"/>
</dbReference>
<proteinExistence type="predicted"/>
<comment type="caution">
    <text evidence="3">The sequence shown here is derived from an EMBL/GenBank/DDBJ whole genome shotgun (WGS) entry which is preliminary data.</text>
</comment>
<dbReference type="RefSeq" id="WP_117561292.1">
    <property type="nucleotide sequence ID" value="NZ_BAABXX010000001.1"/>
</dbReference>
<reference evidence="3 4" key="1">
    <citation type="submission" date="2018-08" db="EMBL/GenBank/DDBJ databases">
        <title>A genome reference for cultivated species of the human gut microbiota.</title>
        <authorList>
            <person name="Zou Y."/>
            <person name="Xue W."/>
            <person name="Luo G."/>
        </authorList>
    </citation>
    <scope>NUCLEOTIDE SEQUENCE [LARGE SCALE GENOMIC DNA]</scope>
    <source>
        <strain evidence="3 4">OM06-4</strain>
    </source>
</reference>
<keyword evidence="1" id="KW-0732">Signal</keyword>
<feature type="signal peptide" evidence="1">
    <location>
        <begin position="1"/>
        <end position="22"/>
    </location>
</feature>
<dbReference type="InterPro" id="IPR050245">
    <property type="entry name" value="PrsA_foldase"/>
</dbReference>
<sequence>MKILKKLMILLVLAALIIGCSKEPENNYLGNLKVGYTMKLDDKEVPKAKFEFFYGRALTKYLNQYYSAFSDDYASIVDFNIEKDINDLKNQDCTVTGYTDKSWEYYFADQAKKDILEVEALVRGAKTAGYQINADDKKKARSTFGELESYCKENKIDFEDYLHSTFGLEATKDNLISYYEEANLASRYAAVLLKEPTDEEVEQYYLANKNDIDTINIRYFAFAKDDKAKADEFAQKIRSEADFKQMAVDYSSDDKKIYYQNNDLSLRQDLRKSDLPEYLQSVLFDQALPINSVKVVEGDSSIDVVMLVAREQPVYRQASISTVYLDARETDTDNLTTEKMNTCKEFADNLLQDFMNNTDRSIDKFHEYNSKYADDKNNQGDYDNISKGDSTIEIANWVFDESRQVGDLEVLMSNYGYTIVYFREFGGIDYFERAKVLAKEATYDKQLNDLKRNIKVMIK</sequence>
<name>A0A3E3AKD2_9FIRM</name>
<accession>A0A3E3AKD2</accession>
<evidence type="ECO:0000256" key="1">
    <source>
        <dbReference type="SAM" id="SignalP"/>
    </source>
</evidence>
<feature type="domain" description="PpiC" evidence="2">
    <location>
        <begin position="196"/>
        <end position="311"/>
    </location>
</feature>
<dbReference type="Gene3D" id="3.10.50.40">
    <property type="match status" value="2"/>
</dbReference>
<dbReference type="PANTHER" id="PTHR47245:SF2">
    <property type="entry name" value="PEPTIDYL-PROLYL CIS-TRANS ISOMERASE HP_0175-RELATED"/>
    <property type="match status" value="1"/>
</dbReference>
<feature type="chain" id="PRO_5044393471" evidence="1">
    <location>
        <begin position="23"/>
        <end position="459"/>
    </location>
</feature>
<dbReference type="InterPro" id="IPR046357">
    <property type="entry name" value="PPIase_dom_sf"/>
</dbReference>
<dbReference type="PROSITE" id="PS51257">
    <property type="entry name" value="PROKAR_LIPOPROTEIN"/>
    <property type="match status" value="1"/>
</dbReference>
<dbReference type="EMBL" id="QUSL01000002">
    <property type="protein sequence ID" value="RGD87009.1"/>
    <property type="molecule type" value="Genomic_DNA"/>
</dbReference>
<dbReference type="InterPro" id="IPR000297">
    <property type="entry name" value="PPIase_PpiC"/>
</dbReference>
<protein>
    <submittedName>
        <fullName evidence="3">Peptidyl-prolyl cis-trans isomerase</fullName>
    </submittedName>
</protein>
<dbReference type="PANTHER" id="PTHR47245">
    <property type="entry name" value="PEPTIDYLPROLYL ISOMERASE"/>
    <property type="match status" value="1"/>
</dbReference>
<dbReference type="Pfam" id="PF13145">
    <property type="entry name" value="Rotamase_2"/>
    <property type="match status" value="1"/>
</dbReference>
<evidence type="ECO:0000313" key="3">
    <source>
        <dbReference type="EMBL" id="RGD87009.1"/>
    </source>
</evidence>
<organism evidence="3 4">
    <name type="scientific">Thomasclavelia ramosa</name>
    <dbReference type="NCBI Taxonomy" id="1547"/>
    <lineage>
        <taxon>Bacteria</taxon>
        <taxon>Bacillati</taxon>
        <taxon>Bacillota</taxon>
        <taxon>Erysipelotrichia</taxon>
        <taxon>Erysipelotrichales</taxon>
        <taxon>Coprobacillaceae</taxon>
        <taxon>Thomasclavelia</taxon>
    </lineage>
</organism>
<evidence type="ECO:0000259" key="2">
    <source>
        <dbReference type="Pfam" id="PF13145"/>
    </source>
</evidence>